<keyword evidence="6" id="KW-0325">Glycoprotein</keyword>
<evidence type="ECO:0000256" key="1">
    <source>
        <dbReference type="ARBA" id="ARBA00009431"/>
    </source>
</evidence>
<comment type="caution">
    <text evidence="8">The sequence shown here is derived from an EMBL/GenBank/DDBJ whole genome shotgun (WGS) entry which is preliminary data.</text>
</comment>
<evidence type="ECO:0000313" key="8">
    <source>
        <dbReference type="EMBL" id="KAG9692005.1"/>
    </source>
</evidence>
<dbReference type="PRINTS" id="PR00724">
    <property type="entry name" value="CRBOXYPTASEC"/>
</dbReference>
<dbReference type="Gene3D" id="3.40.50.1820">
    <property type="entry name" value="alpha/beta hydrolase"/>
    <property type="match status" value="1"/>
</dbReference>
<keyword evidence="3" id="KW-0645">Protease</keyword>
<dbReference type="Gene3D" id="3.40.50.300">
    <property type="entry name" value="P-loop containing nucleotide triphosphate hydrolases"/>
    <property type="match status" value="1"/>
</dbReference>
<accession>A0A9P8EKA7</accession>
<dbReference type="GO" id="GO:0006508">
    <property type="term" value="P:proteolysis"/>
    <property type="evidence" value="ECO:0007669"/>
    <property type="project" value="UniProtKB-KW"/>
</dbReference>
<feature type="compositionally biased region" description="Basic and acidic residues" evidence="7">
    <location>
        <begin position="386"/>
        <end position="395"/>
    </location>
</feature>
<dbReference type="AlphaFoldDB" id="A0A9P8EKA7"/>
<proteinExistence type="inferred from homology"/>
<comment type="similarity">
    <text evidence="1">Belongs to the peptidase S10 family.</text>
</comment>
<reference evidence="8" key="2">
    <citation type="submission" date="2021-08" db="EMBL/GenBank/DDBJ databases">
        <authorList>
            <person name="Gostincar C."/>
            <person name="Sun X."/>
            <person name="Song Z."/>
            <person name="Gunde-Cimerman N."/>
        </authorList>
    </citation>
    <scope>NUCLEOTIDE SEQUENCE</scope>
    <source>
        <strain evidence="8">EXF-9911</strain>
    </source>
</reference>
<dbReference type="Proteomes" id="UP000779574">
    <property type="component" value="Unassembled WGS sequence"/>
</dbReference>
<evidence type="ECO:0000256" key="7">
    <source>
        <dbReference type="SAM" id="MobiDB-lite"/>
    </source>
</evidence>
<dbReference type="Pfam" id="PF00450">
    <property type="entry name" value="Peptidase_S10"/>
    <property type="match status" value="1"/>
</dbReference>
<dbReference type="EMBL" id="JAHFXF010000246">
    <property type="protein sequence ID" value="KAG9692005.1"/>
    <property type="molecule type" value="Genomic_DNA"/>
</dbReference>
<evidence type="ECO:0000256" key="2">
    <source>
        <dbReference type="ARBA" id="ARBA00022645"/>
    </source>
</evidence>
<dbReference type="SUPFAM" id="SSF53474">
    <property type="entry name" value="alpha/beta-Hydrolases"/>
    <property type="match status" value="1"/>
</dbReference>
<feature type="region of interest" description="Disordered" evidence="7">
    <location>
        <begin position="349"/>
        <end position="395"/>
    </location>
</feature>
<keyword evidence="5" id="KW-0378">Hydrolase</keyword>
<dbReference type="InterPro" id="IPR029058">
    <property type="entry name" value="AB_hydrolase_fold"/>
</dbReference>
<evidence type="ECO:0000256" key="3">
    <source>
        <dbReference type="ARBA" id="ARBA00022670"/>
    </source>
</evidence>
<keyword evidence="2" id="KW-0121">Carboxypeptidase</keyword>
<feature type="compositionally biased region" description="Basic and acidic residues" evidence="7">
    <location>
        <begin position="349"/>
        <end position="362"/>
    </location>
</feature>
<feature type="non-terminal residue" evidence="8">
    <location>
        <position position="1138"/>
    </location>
</feature>
<dbReference type="SUPFAM" id="SSF52540">
    <property type="entry name" value="P-loop containing nucleoside triphosphate hydrolases"/>
    <property type="match status" value="1"/>
</dbReference>
<gene>
    <name evidence="8" type="ORF">KCU76_g7025</name>
</gene>
<sequence>MSHPNTVFSNNIAKEQSTLIITQQIILPREPEPEPTSRIIFSKSRSFVGREDVLKSIEHSLHEFGVAALTGPGGIGKTEAAIEYCHRFHESHQDFWIFWVHAGSREEFKNDYRGIALTLKLIKSIAVSDEIVFRLLGDWFQDSENWLLVVDNADCYKDFYGSAPSKSSEPAFLAGYLPCFEPHRKRILFTSRDVDLGIKLSEGSLVIVDRLSDADSSNLFRKRIAASRSSQKSAGGEDRFLEQDVQALLVTLDYLPLAITYAASYIGEKGNISIKDYTSKLQESDEALISYLEQPGAPLRSNSSTPRSVVQTWLHSLNLILAKNAGAAHLLCLMACMERNAIHAKHLPPWKEDTSSMSEDRYWSSSSNSDAGSEDSDFFSPSDMGVKSEQRDDIGFPKNEADKATALSDLEALSLIKYHADDNVFSIHRFVQILTIHWLEAKQMDLGVDERISHSFYAFQQAIAGFLLSQITFANRVFMTDEDFQTTSELLPHAEWLLLRFEASSPCTLTIKKRLLDKVSRFYMIRGDLHASKDACKMLLDITRGNDLHVKLTMVAVLNLLGELDAANEICQELGMAFYPESKELTIHDVLPLTLLIDGGKNAAVVQAAREILKHVQTYDAQDVHPIALAIVNASFALCLLLEDAEPENVEVEECINKTFALLKEAKAAAALFTGRFFAQAPPTPQGLTYLNSTVYPGASISFKETTICETNVGVRGWSGYVNLPPSPQEGRDYPIHTWFWFFEARHDPENAPLSLWLQGGPGAPTSISAVNENGPCNLLNNSRDAVNNPWSWNDRVNMLYIDRPVQTGFSYDSLVNGKISEALSPFAVLPAQVPKNDTSLGGIFSSGNSSLAPNSTVAAAPSMWDFMQIWLKDFPGYSGNKQKFSIWGESYVGHWVPTFADYFYKQNDRISSGDLNATSLTIESLGLINACTDAETQIPFYPVMAANNTYGIKVFNDTTYADSMAALPKCLNMTKTCKSLASSVDPEGLGNNTDVNDACASAYLYCFDAVARETQLGNIEEYDAFHFDIASPFIHNFPPRWAAGYLNNASVQADLGVPLNFTGFSSVVAQEFAAAGDFLKGNNLAALGQLLDRGVKISLLYGDRDYQCNWFGGEAISLAINSSISSSFIREDVVMTG</sequence>
<dbReference type="OrthoDB" id="443318at2759"/>
<evidence type="ECO:0000313" key="9">
    <source>
        <dbReference type="Proteomes" id="UP000779574"/>
    </source>
</evidence>
<dbReference type="InterPro" id="IPR001563">
    <property type="entry name" value="Peptidase_S10"/>
</dbReference>
<protein>
    <submittedName>
        <fullName evidence="8">Alpha/beta-hydrolase</fullName>
    </submittedName>
</protein>
<keyword evidence="4" id="KW-0732">Signal</keyword>
<evidence type="ECO:0000256" key="5">
    <source>
        <dbReference type="ARBA" id="ARBA00022801"/>
    </source>
</evidence>
<evidence type="ECO:0000256" key="6">
    <source>
        <dbReference type="ARBA" id="ARBA00023180"/>
    </source>
</evidence>
<dbReference type="GO" id="GO:0000324">
    <property type="term" value="C:fungal-type vacuole"/>
    <property type="evidence" value="ECO:0007669"/>
    <property type="project" value="TreeGrafter"/>
</dbReference>
<dbReference type="InterPro" id="IPR027417">
    <property type="entry name" value="P-loop_NTPase"/>
</dbReference>
<evidence type="ECO:0000256" key="4">
    <source>
        <dbReference type="ARBA" id="ARBA00022729"/>
    </source>
</evidence>
<dbReference type="PANTHER" id="PTHR11802">
    <property type="entry name" value="SERINE PROTEASE FAMILY S10 SERINE CARBOXYPEPTIDASE"/>
    <property type="match status" value="1"/>
</dbReference>
<reference evidence="8" key="1">
    <citation type="journal article" date="2021" name="J Fungi (Basel)">
        <title>Virulence traits and population genomics of the black yeast Aureobasidium melanogenum.</title>
        <authorList>
            <person name="Cernosa A."/>
            <person name="Sun X."/>
            <person name="Gostincar C."/>
            <person name="Fang C."/>
            <person name="Gunde-Cimerman N."/>
            <person name="Song Z."/>
        </authorList>
    </citation>
    <scope>NUCLEOTIDE SEQUENCE</scope>
    <source>
        <strain evidence="8">EXF-9911</strain>
    </source>
</reference>
<organism evidence="8 9">
    <name type="scientific">Aureobasidium melanogenum</name>
    <name type="common">Aureobasidium pullulans var. melanogenum</name>
    <dbReference type="NCBI Taxonomy" id="46634"/>
    <lineage>
        <taxon>Eukaryota</taxon>
        <taxon>Fungi</taxon>
        <taxon>Dikarya</taxon>
        <taxon>Ascomycota</taxon>
        <taxon>Pezizomycotina</taxon>
        <taxon>Dothideomycetes</taxon>
        <taxon>Dothideomycetidae</taxon>
        <taxon>Dothideales</taxon>
        <taxon>Saccotheciaceae</taxon>
        <taxon>Aureobasidium</taxon>
    </lineage>
</organism>
<name>A0A9P8EKA7_AURME</name>
<dbReference type="PANTHER" id="PTHR11802:SF189">
    <property type="entry name" value="CARBOXYPEPTIDASE"/>
    <property type="match status" value="1"/>
</dbReference>
<dbReference type="GO" id="GO:0004185">
    <property type="term" value="F:serine-type carboxypeptidase activity"/>
    <property type="evidence" value="ECO:0007669"/>
    <property type="project" value="InterPro"/>
</dbReference>